<accession>A0A9P6SZS8</accession>
<dbReference type="AlphaFoldDB" id="A0A9P6SZS8"/>
<protein>
    <submittedName>
        <fullName evidence="1">Uncharacterized protein</fullName>
    </submittedName>
</protein>
<organism evidence="1 2">
    <name type="scientific">Entomortierella chlamydospora</name>
    <dbReference type="NCBI Taxonomy" id="101097"/>
    <lineage>
        <taxon>Eukaryota</taxon>
        <taxon>Fungi</taxon>
        <taxon>Fungi incertae sedis</taxon>
        <taxon>Mucoromycota</taxon>
        <taxon>Mortierellomycotina</taxon>
        <taxon>Mortierellomycetes</taxon>
        <taxon>Mortierellales</taxon>
        <taxon>Mortierellaceae</taxon>
        <taxon>Entomortierella</taxon>
    </lineage>
</organism>
<sequence>MGVYEGKETAIRHAADRQFEYLEDMDKDNAFEYFEDIDYIKRKLSEIKVMDSGETKLEAELELLDHILPDPVNTTRATQTRYKVVSIKLNCRMEDRPSGPSEDLCFFRPNAHYW</sequence>
<proteinExistence type="predicted"/>
<evidence type="ECO:0000313" key="2">
    <source>
        <dbReference type="Proteomes" id="UP000703661"/>
    </source>
</evidence>
<comment type="caution">
    <text evidence="1">The sequence shown here is derived from an EMBL/GenBank/DDBJ whole genome shotgun (WGS) entry which is preliminary data.</text>
</comment>
<keyword evidence="2" id="KW-1185">Reference proteome</keyword>
<evidence type="ECO:0000313" key="1">
    <source>
        <dbReference type="EMBL" id="KAG0014531.1"/>
    </source>
</evidence>
<name>A0A9P6SZS8_9FUNG</name>
<dbReference type="Proteomes" id="UP000703661">
    <property type="component" value="Unassembled WGS sequence"/>
</dbReference>
<dbReference type="EMBL" id="JAAAID010000717">
    <property type="protein sequence ID" value="KAG0014531.1"/>
    <property type="molecule type" value="Genomic_DNA"/>
</dbReference>
<reference evidence="1" key="1">
    <citation type="journal article" date="2020" name="Fungal Divers.">
        <title>Resolving the Mortierellaceae phylogeny through synthesis of multi-gene phylogenetics and phylogenomics.</title>
        <authorList>
            <person name="Vandepol N."/>
            <person name="Liber J."/>
            <person name="Desiro A."/>
            <person name="Na H."/>
            <person name="Kennedy M."/>
            <person name="Barry K."/>
            <person name="Grigoriev I.V."/>
            <person name="Miller A.N."/>
            <person name="O'Donnell K."/>
            <person name="Stajich J.E."/>
            <person name="Bonito G."/>
        </authorList>
    </citation>
    <scope>NUCLEOTIDE SEQUENCE</scope>
    <source>
        <strain evidence="1">NRRL 2769</strain>
    </source>
</reference>
<gene>
    <name evidence="1" type="ORF">BGZ80_010385</name>
</gene>